<evidence type="ECO:0000256" key="1">
    <source>
        <dbReference type="SAM" id="MobiDB-lite"/>
    </source>
</evidence>
<protein>
    <submittedName>
        <fullName evidence="2">Uncharacterized protein</fullName>
    </submittedName>
</protein>
<accession>A0A9N7TGL4</accession>
<organism evidence="2 3">
    <name type="scientific">Pleuronectes platessa</name>
    <name type="common">European plaice</name>
    <dbReference type="NCBI Taxonomy" id="8262"/>
    <lineage>
        <taxon>Eukaryota</taxon>
        <taxon>Metazoa</taxon>
        <taxon>Chordata</taxon>
        <taxon>Craniata</taxon>
        <taxon>Vertebrata</taxon>
        <taxon>Euteleostomi</taxon>
        <taxon>Actinopterygii</taxon>
        <taxon>Neopterygii</taxon>
        <taxon>Teleostei</taxon>
        <taxon>Neoteleostei</taxon>
        <taxon>Acanthomorphata</taxon>
        <taxon>Carangaria</taxon>
        <taxon>Pleuronectiformes</taxon>
        <taxon>Pleuronectoidei</taxon>
        <taxon>Pleuronectidae</taxon>
        <taxon>Pleuronectes</taxon>
    </lineage>
</organism>
<evidence type="ECO:0000313" key="3">
    <source>
        <dbReference type="Proteomes" id="UP001153269"/>
    </source>
</evidence>
<proteinExistence type="predicted"/>
<feature type="region of interest" description="Disordered" evidence="1">
    <location>
        <begin position="25"/>
        <end position="61"/>
    </location>
</feature>
<sequence>MTAISPDDALVFHAVRVALEENISLTDGGGADVTPTEPLSAEWPRPTSPSGGAGLSHVKSSVQSAPRSYQAMLARVNTCDAGQEEMNTINSCSHTEAEGIICITKYLPTAE</sequence>
<name>A0A9N7TGL4_PLEPL</name>
<dbReference type="Proteomes" id="UP001153269">
    <property type="component" value="Unassembled WGS sequence"/>
</dbReference>
<reference evidence="2" key="1">
    <citation type="submission" date="2020-03" db="EMBL/GenBank/DDBJ databases">
        <authorList>
            <person name="Weist P."/>
        </authorList>
    </citation>
    <scope>NUCLEOTIDE SEQUENCE</scope>
</reference>
<dbReference type="EMBL" id="CADEAL010000009">
    <property type="protein sequence ID" value="CAB1412602.1"/>
    <property type="molecule type" value="Genomic_DNA"/>
</dbReference>
<gene>
    <name evidence="2" type="ORF">PLEPLA_LOCUS295</name>
</gene>
<evidence type="ECO:0000313" key="2">
    <source>
        <dbReference type="EMBL" id="CAB1412602.1"/>
    </source>
</evidence>
<comment type="caution">
    <text evidence="2">The sequence shown here is derived from an EMBL/GenBank/DDBJ whole genome shotgun (WGS) entry which is preliminary data.</text>
</comment>
<keyword evidence="3" id="KW-1185">Reference proteome</keyword>
<dbReference type="AlphaFoldDB" id="A0A9N7TGL4"/>